<reference evidence="2 3" key="1">
    <citation type="submission" date="2013-03" db="EMBL/GenBank/DDBJ databases">
        <title>The Genome Sequence of Cladophialophora psammophila CBS 110553.</title>
        <authorList>
            <consortium name="The Broad Institute Genomics Platform"/>
            <person name="Cuomo C."/>
            <person name="de Hoog S."/>
            <person name="Gorbushina A."/>
            <person name="Walker B."/>
            <person name="Young S.K."/>
            <person name="Zeng Q."/>
            <person name="Gargeya S."/>
            <person name="Fitzgerald M."/>
            <person name="Haas B."/>
            <person name="Abouelleil A."/>
            <person name="Allen A.W."/>
            <person name="Alvarado L."/>
            <person name="Arachchi H.M."/>
            <person name="Berlin A.M."/>
            <person name="Chapman S.B."/>
            <person name="Gainer-Dewar J."/>
            <person name="Goldberg J."/>
            <person name="Griggs A."/>
            <person name="Gujja S."/>
            <person name="Hansen M."/>
            <person name="Howarth C."/>
            <person name="Imamovic A."/>
            <person name="Ireland A."/>
            <person name="Larimer J."/>
            <person name="McCowan C."/>
            <person name="Murphy C."/>
            <person name="Pearson M."/>
            <person name="Poon T.W."/>
            <person name="Priest M."/>
            <person name="Roberts A."/>
            <person name="Saif S."/>
            <person name="Shea T."/>
            <person name="Sisk P."/>
            <person name="Sykes S."/>
            <person name="Wortman J."/>
            <person name="Nusbaum C."/>
            <person name="Birren B."/>
        </authorList>
    </citation>
    <scope>NUCLEOTIDE SEQUENCE [LARGE SCALE GENOMIC DNA]</scope>
    <source>
        <strain evidence="2 3">CBS 110553</strain>
    </source>
</reference>
<evidence type="ECO:0000313" key="3">
    <source>
        <dbReference type="Proteomes" id="UP000019471"/>
    </source>
</evidence>
<dbReference type="PANTHER" id="PTHR33112:SF12">
    <property type="entry name" value="HETEROKARYON INCOMPATIBILITY DOMAIN-CONTAINING PROTEIN"/>
    <property type="match status" value="1"/>
</dbReference>
<dbReference type="Pfam" id="PF06985">
    <property type="entry name" value="HET"/>
    <property type="match status" value="1"/>
</dbReference>
<dbReference type="InterPro" id="IPR010730">
    <property type="entry name" value="HET"/>
</dbReference>
<keyword evidence="3" id="KW-1185">Reference proteome</keyword>
<name>W9XXN8_9EURO</name>
<dbReference type="HOGENOM" id="CLU_003953_5_2_1"/>
<organism evidence="2 3">
    <name type="scientific">Cladophialophora psammophila CBS 110553</name>
    <dbReference type="NCBI Taxonomy" id="1182543"/>
    <lineage>
        <taxon>Eukaryota</taxon>
        <taxon>Fungi</taxon>
        <taxon>Dikarya</taxon>
        <taxon>Ascomycota</taxon>
        <taxon>Pezizomycotina</taxon>
        <taxon>Eurotiomycetes</taxon>
        <taxon>Chaetothyriomycetidae</taxon>
        <taxon>Chaetothyriales</taxon>
        <taxon>Herpotrichiellaceae</taxon>
        <taxon>Cladophialophora</taxon>
    </lineage>
</organism>
<dbReference type="AlphaFoldDB" id="W9XXN8"/>
<feature type="domain" description="Heterokaryon incompatibility" evidence="1">
    <location>
        <begin position="246"/>
        <end position="390"/>
    </location>
</feature>
<dbReference type="GeneID" id="19186458"/>
<dbReference type="eggNOG" id="ENOG502SP6I">
    <property type="taxonomic scope" value="Eukaryota"/>
</dbReference>
<gene>
    <name evidence="2" type="ORF">A1O5_01725</name>
</gene>
<dbReference type="EMBL" id="AMGX01000002">
    <property type="protein sequence ID" value="EXJ75029.1"/>
    <property type="molecule type" value="Genomic_DNA"/>
</dbReference>
<protein>
    <recommendedName>
        <fullName evidence="1">Heterokaryon incompatibility domain-containing protein</fullName>
    </recommendedName>
</protein>
<dbReference type="PANTHER" id="PTHR33112">
    <property type="entry name" value="DOMAIN PROTEIN, PUTATIVE-RELATED"/>
    <property type="match status" value="1"/>
</dbReference>
<sequence>MASTDLAKRALLRSCDNSSKLCAQCQGIDFDRFTCEGCAHEPEDAHFHTDLASHVSSESFCSGCRLILSAVGASQSSSGSIGKQTITISRRLLLAQQQRSCGQFEEIEPTTGVGGPDLAKLAECLGVFIDVALTQNLSQRRTKATGTIIRSDCRKLGDKLKPEGKISDLEDSTEHFLIRGRTVLPTVDLSLIKYWIHSCESQHTKCNLFGYHITEDYKSHLIEEQTIRLIDVEELRVILATQRQRYVALSYVWGSNTAPMLRRDTVLRYSSQNSLQDSMIGRTIHDAIQLVRDIGERYLWVDTLCIVQDDDNDKLAQLAIMDRIFYCASLVIVAASGDNVHAGLAGIESKRHPYQRSETVNGIPFITVKHSIRKALANSVWNSRGWTFGEAMLARRLLVFTEEQVYWNCKTDIWREDLWCESPTTCLLADETNSLHSQVPEDTICRTRKYCDYASQFSGRRFSQERDVIWAFISILRMLNSQFPQGFIWGLPYERLDTTLLWHEIGALYDEACHNVHKRNSRHRRIKEENRFHLPYPSWSWLSTTAKIRFIDRCGDLIVSEVSWHEPLQTEANYPGPTPSNGLSGWKVDRQFDISIAMSASERRIMEYGFLQFTAHVAELCIRREVNIDGQQAANSDIQLPRWPKARWVSASIHIPSGENIAMVLVDSNYFDRNGERSGEFVLLSSNADATSNEPCHRDYIPERENKRIVHQRPCKHIRSHNIMLIDWIGNVAYRRGLAKVEKGLWGKIHTRTKRIILG</sequence>
<evidence type="ECO:0000259" key="1">
    <source>
        <dbReference type="Pfam" id="PF06985"/>
    </source>
</evidence>
<dbReference type="Proteomes" id="UP000019471">
    <property type="component" value="Unassembled WGS sequence"/>
</dbReference>
<dbReference type="RefSeq" id="XP_007740531.1">
    <property type="nucleotide sequence ID" value="XM_007742341.1"/>
</dbReference>
<evidence type="ECO:0000313" key="2">
    <source>
        <dbReference type="EMBL" id="EXJ75029.1"/>
    </source>
</evidence>
<comment type="caution">
    <text evidence="2">The sequence shown here is derived from an EMBL/GenBank/DDBJ whole genome shotgun (WGS) entry which is preliminary data.</text>
</comment>
<accession>W9XXN8</accession>
<dbReference type="OrthoDB" id="4127785at2759"/>
<proteinExistence type="predicted"/>
<dbReference type="STRING" id="1182543.W9XXN8"/>